<organism evidence="1 2">
    <name type="scientific">Podospora fimiseda</name>
    <dbReference type="NCBI Taxonomy" id="252190"/>
    <lineage>
        <taxon>Eukaryota</taxon>
        <taxon>Fungi</taxon>
        <taxon>Dikarya</taxon>
        <taxon>Ascomycota</taxon>
        <taxon>Pezizomycotina</taxon>
        <taxon>Sordariomycetes</taxon>
        <taxon>Sordariomycetidae</taxon>
        <taxon>Sordariales</taxon>
        <taxon>Podosporaceae</taxon>
        <taxon>Podospora</taxon>
    </lineage>
</organism>
<evidence type="ECO:0000313" key="2">
    <source>
        <dbReference type="Proteomes" id="UP001301958"/>
    </source>
</evidence>
<dbReference type="Proteomes" id="UP001301958">
    <property type="component" value="Unassembled WGS sequence"/>
</dbReference>
<dbReference type="AlphaFoldDB" id="A0AAN7BHS4"/>
<proteinExistence type="predicted"/>
<reference evidence="1" key="1">
    <citation type="journal article" date="2023" name="Mol. Phylogenet. Evol.">
        <title>Genome-scale phylogeny and comparative genomics of the fungal order Sordariales.</title>
        <authorList>
            <person name="Hensen N."/>
            <person name="Bonometti L."/>
            <person name="Westerberg I."/>
            <person name="Brannstrom I.O."/>
            <person name="Guillou S."/>
            <person name="Cros-Aarteil S."/>
            <person name="Calhoun S."/>
            <person name="Haridas S."/>
            <person name="Kuo A."/>
            <person name="Mondo S."/>
            <person name="Pangilinan J."/>
            <person name="Riley R."/>
            <person name="LaButti K."/>
            <person name="Andreopoulos B."/>
            <person name="Lipzen A."/>
            <person name="Chen C."/>
            <person name="Yan M."/>
            <person name="Daum C."/>
            <person name="Ng V."/>
            <person name="Clum A."/>
            <person name="Steindorff A."/>
            <person name="Ohm R.A."/>
            <person name="Martin F."/>
            <person name="Silar P."/>
            <person name="Natvig D.O."/>
            <person name="Lalanne C."/>
            <person name="Gautier V."/>
            <person name="Ament-Velasquez S.L."/>
            <person name="Kruys A."/>
            <person name="Hutchinson M.I."/>
            <person name="Powell A.J."/>
            <person name="Barry K."/>
            <person name="Miller A.N."/>
            <person name="Grigoriev I.V."/>
            <person name="Debuchy R."/>
            <person name="Gladieux P."/>
            <person name="Hiltunen Thoren M."/>
            <person name="Johannesson H."/>
        </authorList>
    </citation>
    <scope>NUCLEOTIDE SEQUENCE</scope>
    <source>
        <strain evidence="1">CBS 990.96</strain>
    </source>
</reference>
<name>A0AAN7BHS4_9PEZI</name>
<dbReference type="EMBL" id="MU865416">
    <property type="protein sequence ID" value="KAK4223746.1"/>
    <property type="molecule type" value="Genomic_DNA"/>
</dbReference>
<protein>
    <submittedName>
        <fullName evidence="1">Uncharacterized protein</fullName>
    </submittedName>
</protein>
<evidence type="ECO:0000313" key="1">
    <source>
        <dbReference type="EMBL" id="KAK4223746.1"/>
    </source>
</evidence>
<reference evidence="1" key="2">
    <citation type="submission" date="2023-05" db="EMBL/GenBank/DDBJ databases">
        <authorList>
            <consortium name="Lawrence Berkeley National Laboratory"/>
            <person name="Steindorff A."/>
            <person name="Hensen N."/>
            <person name="Bonometti L."/>
            <person name="Westerberg I."/>
            <person name="Brannstrom I.O."/>
            <person name="Guillou S."/>
            <person name="Cros-Aarteil S."/>
            <person name="Calhoun S."/>
            <person name="Haridas S."/>
            <person name="Kuo A."/>
            <person name="Mondo S."/>
            <person name="Pangilinan J."/>
            <person name="Riley R."/>
            <person name="Labutti K."/>
            <person name="Andreopoulos B."/>
            <person name="Lipzen A."/>
            <person name="Chen C."/>
            <person name="Yanf M."/>
            <person name="Daum C."/>
            <person name="Ng V."/>
            <person name="Clum A."/>
            <person name="Ohm R."/>
            <person name="Martin F."/>
            <person name="Silar P."/>
            <person name="Natvig D."/>
            <person name="Lalanne C."/>
            <person name="Gautier V."/>
            <person name="Ament-Velasquez S.L."/>
            <person name="Kruys A."/>
            <person name="Hutchinson M.I."/>
            <person name="Powell A.J."/>
            <person name="Barry K."/>
            <person name="Miller A.N."/>
            <person name="Grigoriev I.V."/>
            <person name="Debuchy R."/>
            <person name="Gladieux P."/>
            <person name="Thoren M.H."/>
            <person name="Johannesson H."/>
        </authorList>
    </citation>
    <scope>NUCLEOTIDE SEQUENCE</scope>
    <source>
        <strain evidence="1">CBS 990.96</strain>
    </source>
</reference>
<comment type="caution">
    <text evidence="1">The sequence shown here is derived from an EMBL/GenBank/DDBJ whole genome shotgun (WGS) entry which is preliminary data.</text>
</comment>
<keyword evidence="2" id="KW-1185">Reference proteome</keyword>
<sequence>MPDMEINCSWALRYLGQWHCGYDKPTGSQPTGGRNEICRDFSSIMLSELEYGLLWNNRWTAEAPIDFLFIHESSDFLACGDSTGRVMARKISHRKLPGQKDHWEVDNNLQFDAYTSRKDLAVLKEVLVSVKNCRVLLSTGIQDTLWPIPTQPGDGWITRIDQDKDNILSPLWMSSSDDSSTNLLRVSSGRKTIEVYKWSKLELVRSVSLELEMNEIICQFAGFRHSQYFATLSICEIPGAKDLRAWHRIRGKKTIRLWDFARSEKDGLETLSPHSRLTTLPPSVEIVVGVFWATSGSLHF</sequence>
<gene>
    <name evidence="1" type="ORF">QBC38DRAFT_459043</name>
</gene>
<accession>A0AAN7BHS4</accession>